<gene>
    <name evidence="2" type="ORF">GCM10009682_58830</name>
</gene>
<keyword evidence="1" id="KW-0812">Transmembrane</keyword>
<evidence type="ECO:0000313" key="3">
    <source>
        <dbReference type="Proteomes" id="UP001500218"/>
    </source>
</evidence>
<organism evidence="2 3">
    <name type="scientific">Luedemannella flava</name>
    <dbReference type="NCBI Taxonomy" id="349316"/>
    <lineage>
        <taxon>Bacteria</taxon>
        <taxon>Bacillati</taxon>
        <taxon>Actinomycetota</taxon>
        <taxon>Actinomycetes</taxon>
        <taxon>Micromonosporales</taxon>
        <taxon>Micromonosporaceae</taxon>
        <taxon>Luedemannella</taxon>
    </lineage>
</organism>
<dbReference type="InterPro" id="IPR047789">
    <property type="entry name" value="CU044_5270-like"/>
</dbReference>
<protein>
    <submittedName>
        <fullName evidence="2">CU044_5270 family protein</fullName>
    </submittedName>
</protein>
<accession>A0ABP4Z0J1</accession>
<name>A0ABP4Z0J1_9ACTN</name>
<sequence>MNEREPLPAPAVPGLGRDRHRTLREHLMQEMDGATAPVPRRTRRRLWWSLAPTAVAAAAVAVALVAGAGAPDVPTTTEIGQVSDQAAAPLLQQFALVAEQQPTGQVRDEQYVYVKSLVSFSSFRFASDGTQTVTRDAPHEREIWVAVDGSRAGRLAGGNGPTTLDPNPTPDVGSPTYRFLESLPTDPARLLAKIYADTKGQGNTPDQQAFTTIGDLLRESVAPPKVTAALYRAAARIPGVVVVNDVVDAAGRHGVGVARLDETTGSRTEWIFDRDESTFLGEREVQVVKSPEGLKPGTLIGISAVLTRAIVDTTDTRG</sequence>
<evidence type="ECO:0000313" key="2">
    <source>
        <dbReference type="EMBL" id="GAA1832599.1"/>
    </source>
</evidence>
<dbReference type="RefSeq" id="WP_344139324.1">
    <property type="nucleotide sequence ID" value="NZ_BAAALT010000275.1"/>
</dbReference>
<comment type="caution">
    <text evidence="2">The sequence shown here is derived from an EMBL/GenBank/DDBJ whole genome shotgun (WGS) entry which is preliminary data.</text>
</comment>
<dbReference type="Proteomes" id="UP001500218">
    <property type="component" value="Unassembled WGS sequence"/>
</dbReference>
<proteinExistence type="predicted"/>
<keyword evidence="3" id="KW-1185">Reference proteome</keyword>
<keyword evidence="1" id="KW-1133">Transmembrane helix</keyword>
<evidence type="ECO:0000256" key="1">
    <source>
        <dbReference type="SAM" id="Phobius"/>
    </source>
</evidence>
<dbReference type="EMBL" id="BAAALT010000275">
    <property type="protein sequence ID" value="GAA1832599.1"/>
    <property type="molecule type" value="Genomic_DNA"/>
</dbReference>
<keyword evidence="1" id="KW-0472">Membrane</keyword>
<dbReference type="NCBIfam" id="NF038083">
    <property type="entry name" value="CU044_5270_fam"/>
    <property type="match status" value="1"/>
</dbReference>
<feature type="transmembrane region" description="Helical" evidence="1">
    <location>
        <begin position="46"/>
        <end position="69"/>
    </location>
</feature>
<reference evidence="3" key="1">
    <citation type="journal article" date="2019" name="Int. J. Syst. Evol. Microbiol.">
        <title>The Global Catalogue of Microorganisms (GCM) 10K type strain sequencing project: providing services to taxonomists for standard genome sequencing and annotation.</title>
        <authorList>
            <consortium name="The Broad Institute Genomics Platform"/>
            <consortium name="The Broad Institute Genome Sequencing Center for Infectious Disease"/>
            <person name="Wu L."/>
            <person name="Ma J."/>
        </authorList>
    </citation>
    <scope>NUCLEOTIDE SEQUENCE [LARGE SCALE GENOMIC DNA]</scope>
    <source>
        <strain evidence="3">JCM 13250</strain>
    </source>
</reference>